<gene>
    <name evidence="7" type="ORF">HJC23_012877</name>
</gene>
<name>A0ABD3Q1C3_9STRA</name>
<comment type="subcellular location">
    <subcellularLocation>
        <location evidence="1">Nucleus</location>
        <location evidence="1">Nucleolus</location>
    </subcellularLocation>
</comment>
<feature type="domain" description="RNA 3'-terminal phosphate cyclase insert" evidence="6">
    <location>
        <begin position="202"/>
        <end position="334"/>
    </location>
</feature>
<keyword evidence="4" id="KW-0539">Nucleus</keyword>
<dbReference type="Proteomes" id="UP001516023">
    <property type="component" value="Unassembled WGS sequence"/>
</dbReference>
<comment type="similarity">
    <text evidence="2">Belongs to the RNA 3'-terminal cyclase family. Type 2 subfamily.</text>
</comment>
<evidence type="ECO:0000313" key="7">
    <source>
        <dbReference type="EMBL" id="KAL3794170.1"/>
    </source>
</evidence>
<evidence type="ECO:0000256" key="1">
    <source>
        <dbReference type="ARBA" id="ARBA00004604"/>
    </source>
</evidence>
<dbReference type="GO" id="GO:0042254">
    <property type="term" value="P:ribosome biogenesis"/>
    <property type="evidence" value="ECO:0007669"/>
    <property type="project" value="UniProtKB-KW"/>
</dbReference>
<reference evidence="7 8" key="1">
    <citation type="journal article" date="2020" name="G3 (Bethesda)">
        <title>Improved Reference Genome for Cyclotella cryptica CCMP332, a Model for Cell Wall Morphogenesis, Salinity Adaptation, and Lipid Production in Diatoms (Bacillariophyta).</title>
        <authorList>
            <person name="Roberts W.R."/>
            <person name="Downey K.M."/>
            <person name="Ruck E.C."/>
            <person name="Traller J.C."/>
            <person name="Alverson A.J."/>
        </authorList>
    </citation>
    <scope>NUCLEOTIDE SEQUENCE [LARGE SCALE GENOMIC DNA]</scope>
    <source>
        <strain evidence="7 8">CCMP332</strain>
    </source>
</reference>
<evidence type="ECO:0000259" key="5">
    <source>
        <dbReference type="Pfam" id="PF01137"/>
    </source>
</evidence>
<dbReference type="GO" id="GO:0005730">
    <property type="term" value="C:nucleolus"/>
    <property type="evidence" value="ECO:0007669"/>
    <property type="project" value="UniProtKB-SubCell"/>
</dbReference>
<dbReference type="Pfam" id="PF05189">
    <property type="entry name" value="RTC_insert"/>
    <property type="match status" value="1"/>
</dbReference>
<dbReference type="InterPro" id="IPR037136">
    <property type="entry name" value="RNA3'_phos_cyclase_dom_sf"/>
</dbReference>
<dbReference type="NCBIfam" id="TIGR03400">
    <property type="entry name" value="18S_RNA_Rcl1p"/>
    <property type="match status" value="1"/>
</dbReference>
<dbReference type="SUPFAM" id="SSF55205">
    <property type="entry name" value="EPT/RTPC-like"/>
    <property type="match status" value="1"/>
</dbReference>
<comment type="caution">
    <text evidence="7">The sequence shown here is derived from an EMBL/GenBank/DDBJ whole genome shotgun (WGS) entry which is preliminary data.</text>
</comment>
<dbReference type="InterPro" id="IPR016443">
    <property type="entry name" value="RNA3'_term_phos_cyc_type_2"/>
</dbReference>
<sequence>MSTRQFHKNTIMTTPKFRTLKFTDGATQFRLRLTTSLLSHRPLLLTNIRSDDLDAPGLHEHEASFLRLIDRMTNGTKIEINATGTQLRFKPGVLLGGSVEHDCPIGEDARSVSWYLEDNAVGSEPLELTLNGITDGTSDVDPSADYLSASFLPLYIKFGLGSNDDLPPPSIRVARRGAAPLGQGKVHFYCPIVKELNPIDLVEFGKVKRVRGNAISCRIPPSSAARVAHSAKGVMHRLLPDVWIHTDVHSSSGKRQKGVGGIVGGGCGPSPGLSVILTATTTEGICLSAECSMSHNVDSNRHGVQKQQQQIERKKIELPEDLGKRSATMLLHEIFCGGCVDTNAQTFALLMMCLTPEDVSRIRLGPLSSYSVVSLRLFKEAFGVEFKLRVDEETKSGDDSDEDDEDSMRSRTVLCSCLGVGYRNMARAST</sequence>
<evidence type="ECO:0008006" key="9">
    <source>
        <dbReference type="Google" id="ProtNLM"/>
    </source>
</evidence>
<dbReference type="PANTHER" id="PTHR11096">
    <property type="entry name" value="RNA 3' TERMINAL PHOSPHATE CYCLASE"/>
    <property type="match status" value="1"/>
</dbReference>
<protein>
    <recommendedName>
        <fullName evidence="9">RNA 3'-terminal phosphate cyclase-like protein</fullName>
    </recommendedName>
</protein>
<dbReference type="Gene3D" id="3.65.10.20">
    <property type="entry name" value="RNA 3'-terminal phosphate cyclase domain"/>
    <property type="match status" value="1"/>
</dbReference>
<dbReference type="Pfam" id="PF01137">
    <property type="entry name" value="RTC"/>
    <property type="match status" value="1"/>
</dbReference>
<evidence type="ECO:0000256" key="2">
    <source>
        <dbReference type="ARBA" id="ARBA00007089"/>
    </source>
</evidence>
<dbReference type="AlphaFoldDB" id="A0ABD3Q1C3"/>
<dbReference type="InterPro" id="IPR013792">
    <property type="entry name" value="RNA3'P_cycl/enolpyr_Trfase_a/b"/>
</dbReference>
<dbReference type="InterPro" id="IPR023797">
    <property type="entry name" value="RNA3'_phos_cyclase_dom"/>
</dbReference>
<dbReference type="EMBL" id="JABMIG020000083">
    <property type="protein sequence ID" value="KAL3794170.1"/>
    <property type="molecule type" value="Genomic_DNA"/>
</dbReference>
<feature type="domain" description="RNA 3'-terminal phosphate cyclase" evidence="5">
    <location>
        <begin position="24"/>
        <end position="387"/>
    </location>
</feature>
<dbReference type="PANTHER" id="PTHR11096:SF1">
    <property type="entry name" value="RNA 3'-TERMINAL PHOSPHATE CYCLASE-LIKE PROTEIN"/>
    <property type="match status" value="1"/>
</dbReference>
<evidence type="ECO:0000256" key="4">
    <source>
        <dbReference type="ARBA" id="ARBA00023242"/>
    </source>
</evidence>
<evidence type="ECO:0000256" key="3">
    <source>
        <dbReference type="ARBA" id="ARBA00022517"/>
    </source>
</evidence>
<accession>A0ABD3Q1C3</accession>
<dbReference type="InterPro" id="IPR000228">
    <property type="entry name" value="RNA3'_term_phos_cyc"/>
</dbReference>
<keyword evidence="3" id="KW-0690">Ribosome biogenesis</keyword>
<organism evidence="7 8">
    <name type="scientific">Cyclotella cryptica</name>
    <dbReference type="NCBI Taxonomy" id="29204"/>
    <lineage>
        <taxon>Eukaryota</taxon>
        <taxon>Sar</taxon>
        <taxon>Stramenopiles</taxon>
        <taxon>Ochrophyta</taxon>
        <taxon>Bacillariophyta</taxon>
        <taxon>Coscinodiscophyceae</taxon>
        <taxon>Thalassiosirophycidae</taxon>
        <taxon>Stephanodiscales</taxon>
        <taxon>Stephanodiscaceae</taxon>
        <taxon>Cyclotella</taxon>
    </lineage>
</organism>
<dbReference type="InterPro" id="IPR013791">
    <property type="entry name" value="RNA3'-term_phos_cycl_insert"/>
</dbReference>
<dbReference type="Gene3D" id="3.30.360.20">
    <property type="entry name" value="RNA 3'-terminal phosphate cyclase, insert domain"/>
    <property type="match status" value="1"/>
</dbReference>
<evidence type="ECO:0000313" key="8">
    <source>
        <dbReference type="Proteomes" id="UP001516023"/>
    </source>
</evidence>
<proteinExistence type="inferred from homology"/>
<evidence type="ECO:0000259" key="6">
    <source>
        <dbReference type="Pfam" id="PF05189"/>
    </source>
</evidence>
<keyword evidence="8" id="KW-1185">Reference proteome</keyword>
<dbReference type="InterPro" id="IPR036553">
    <property type="entry name" value="RPTC_insert"/>
</dbReference>